<dbReference type="SUPFAM" id="SSF55961">
    <property type="entry name" value="Bet v1-like"/>
    <property type="match status" value="1"/>
</dbReference>
<evidence type="ECO:0008006" key="3">
    <source>
        <dbReference type="Google" id="ProtNLM"/>
    </source>
</evidence>
<reference evidence="1 2" key="1">
    <citation type="submission" date="2022-08" db="EMBL/GenBank/DDBJ databases">
        <title>novel species in genus Aeromicrobium.</title>
        <authorList>
            <person name="Ye L."/>
        </authorList>
    </citation>
    <scope>NUCLEOTIDE SEQUENCE [LARGE SCALE GENOMIC DNA]</scope>
    <source>
        <strain evidence="2">zg-Y1379</strain>
    </source>
</reference>
<sequence length="157" mass="17905">MAADYSLVSRWSVPLSREDLWDVLDALLATPDPMVWWPAVQVSEFDGSRMHVRVDSPFAYSLRFALDDLTTQRPGALSFTATGDLEGHGAVAFEDGPGETSMVIDWRVDTRRRWMRWTSWALRPLFVLAHRQVMRQGERHFNAWIAAQESPGTPDMV</sequence>
<keyword evidence="2" id="KW-1185">Reference proteome</keyword>
<proteinExistence type="predicted"/>
<evidence type="ECO:0000313" key="1">
    <source>
        <dbReference type="EMBL" id="UUP12137.1"/>
    </source>
</evidence>
<dbReference type="RefSeq" id="WP_232399624.1">
    <property type="nucleotide sequence ID" value="NZ_CP102173.1"/>
</dbReference>
<dbReference type="EMBL" id="CP102173">
    <property type="protein sequence ID" value="UUP12137.1"/>
    <property type="molecule type" value="Genomic_DNA"/>
</dbReference>
<dbReference type="Proteomes" id="UP001316184">
    <property type="component" value="Chromosome"/>
</dbReference>
<gene>
    <name evidence="1" type="ORF">NQV15_09720</name>
</gene>
<organism evidence="1 2">
    <name type="scientific">Aeromicrobium wangtongii</name>
    <dbReference type="NCBI Taxonomy" id="2969247"/>
    <lineage>
        <taxon>Bacteria</taxon>
        <taxon>Bacillati</taxon>
        <taxon>Actinomycetota</taxon>
        <taxon>Actinomycetes</taxon>
        <taxon>Propionibacteriales</taxon>
        <taxon>Nocardioidaceae</taxon>
        <taxon>Aeromicrobium</taxon>
    </lineage>
</organism>
<accession>A0ABY5M3U0</accession>
<protein>
    <recommendedName>
        <fullName evidence="3">Polyketide cyclase / dehydrase and lipid transport</fullName>
    </recommendedName>
</protein>
<name>A0ABY5M3U0_9ACTN</name>
<evidence type="ECO:0000313" key="2">
    <source>
        <dbReference type="Proteomes" id="UP001316184"/>
    </source>
</evidence>